<gene>
    <name evidence="3" type="ORF">HH308_05850</name>
</gene>
<feature type="domain" description="Mce/MlaD" evidence="2">
    <location>
        <begin position="40"/>
        <end position="114"/>
    </location>
</feature>
<accession>A0A848KZ64</accession>
<organism evidence="3 4">
    <name type="scientific">Gordonia asplenii</name>
    <dbReference type="NCBI Taxonomy" id="2725283"/>
    <lineage>
        <taxon>Bacteria</taxon>
        <taxon>Bacillati</taxon>
        <taxon>Actinomycetota</taxon>
        <taxon>Actinomycetes</taxon>
        <taxon>Mycobacteriales</taxon>
        <taxon>Gordoniaceae</taxon>
        <taxon>Gordonia</taxon>
    </lineage>
</organism>
<name>A0A848KZ64_9ACTN</name>
<protein>
    <submittedName>
        <fullName evidence="3">MCE family protein</fullName>
    </submittedName>
</protein>
<proteinExistence type="predicted"/>
<dbReference type="EMBL" id="JABBNB010000005">
    <property type="protein sequence ID" value="NMO00738.1"/>
    <property type="molecule type" value="Genomic_DNA"/>
</dbReference>
<keyword evidence="1" id="KW-0812">Transmembrane</keyword>
<dbReference type="InterPro" id="IPR003399">
    <property type="entry name" value="Mce/MlaD"/>
</dbReference>
<evidence type="ECO:0000256" key="1">
    <source>
        <dbReference type="SAM" id="Phobius"/>
    </source>
</evidence>
<evidence type="ECO:0000313" key="3">
    <source>
        <dbReference type="EMBL" id="NMO00738.1"/>
    </source>
</evidence>
<keyword evidence="1" id="KW-1133">Transmembrane helix</keyword>
<dbReference type="Pfam" id="PF02470">
    <property type="entry name" value="MlaD"/>
    <property type="match status" value="1"/>
</dbReference>
<comment type="caution">
    <text evidence="3">The sequence shown here is derived from an EMBL/GenBank/DDBJ whole genome shotgun (WGS) entry which is preliminary data.</text>
</comment>
<dbReference type="AlphaFoldDB" id="A0A848KZ64"/>
<reference evidence="3 4" key="1">
    <citation type="submission" date="2020-04" db="EMBL/GenBank/DDBJ databases">
        <title>Gordonia sp. nov. TBRC 11910.</title>
        <authorList>
            <person name="Suriyachadkun C."/>
        </authorList>
    </citation>
    <scope>NUCLEOTIDE SEQUENCE [LARGE SCALE GENOMIC DNA]</scope>
    <source>
        <strain evidence="3 4">TBRC 11910</strain>
    </source>
</reference>
<dbReference type="RefSeq" id="WP_170193252.1">
    <property type="nucleotide sequence ID" value="NZ_JABBNB010000005.1"/>
</dbReference>
<dbReference type="PANTHER" id="PTHR33371">
    <property type="entry name" value="INTERMEMBRANE PHOSPHOLIPID TRANSPORT SYSTEM BINDING PROTEIN MLAD-RELATED"/>
    <property type="match status" value="1"/>
</dbReference>
<evidence type="ECO:0000313" key="4">
    <source>
        <dbReference type="Proteomes" id="UP000550729"/>
    </source>
</evidence>
<dbReference type="InterPro" id="IPR052336">
    <property type="entry name" value="MlaD_Phospholipid_Transporter"/>
</dbReference>
<dbReference type="PANTHER" id="PTHR33371:SF16">
    <property type="entry name" value="MCE-FAMILY PROTEIN MCE3F"/>
    <property type="match status" value="1"/>
</dbReference>
<evidence type="ECO:0000259" key="2">
    <source>
        <dbReference type="Pfam" id="PF02470"/>
    </source>
</evidence>
<feature type="transmembrane region" description="Helical" evidence="1">
    <location>
        <begin position="12"/>
        <end position="33"/>
    </location>
</feature>
<keyword evidence="4" id="KW-1185">Reference proteome</keyword>
<dbReference type="GO" id="GO:0005576">
    <property type="term" value="C:extracellular region"/>
    <property type="evidence" value="ECO:0007669"/>
    <property type="project" value="TreeGrafter"/>
</dbReference>
<keyword evidence="1" id="KW-0472">Membrane</keyword>
<sequence>MMSVNKELGINVVTFAVVIATCGLYLAVGVYRWNPLTEYSTVSMHLTNTDLVLGGTGVFVDGVRVGEVSTVNVTPTGADVTLRYPKEQQISRDASVEISMQSALGEPYINFVSGSGNGPYLVDGERIAAQQLVQPESIPGIFDLINNLSSALAADPMASLLRTVWQALDGTDQALGQISDGSRLIAGVLLSRSTQLRTMFANTQRYTGDLGWLIAAAPQLGTGLGRTMTSVGNVLPVLERVVDGSDFAKNLPIIDPFLARLHEYLAKIIPPTMDAVGPLMPIATALNQTLPQVNVSQLLSNALQMFGTDGAARLVVTVPPK</sequence>
<dbReference type="Proteomes" id="UP000550729">
    <property type="component" value="Unassembled WGS sequence"/>
</dbReference>